<dbReference type="Proteomes" id="UP001529510">
    <property type="component" value="Unassembled WGS sequence"/>
</dbReference>
<gene>
    <name evidence="1" type="ORF">M9458_041218</name>
</gene>
<reference evidence="1 2" key="1">
    <citation type="submission" date="2024-05" db="EMBL/GenBank/DDBJ databases">
        <title>Genome sequencing and assembly of Indian major carp, Cirrhinus mrigala (Hamilton, 1822).</title>
        <authorList>
            <person name="Mohindra V."/>
            <person name="Chowdhury L.M."/>
            <person name="Lal K."/>
            <person name="Jena J.K."/>
        </authorList>
    </citation>
    <scope>NUCLEOTIDE SEQUENCE [LARGE SCALE GENOMIC DNA]</scope>
    <source>
        <strain evidence="1">CM1030</strain>
        <tissue evidence="1">Blood</tissue>
    </source>
</reference>
<sequence>CPEAYTAQHALRQAQMSKELIELNKVLALKEAFVKKMCQNDSHLEPMQTEYQ</sequence>
<evidence type="ECO:0000313" key="2">
    <source>
        <dbReference type="Proteomes" id="UP001529510"/>
    </source>
</evidence>
<evidence type="ECO:0000313" key="1">
    <source>
        <dbReference type="EMBL" id="KAL0161822.1"/>
    </source>
</evidence>
<comment type="caution">
    <text evidence="1">The sequence shown here is derived from an EMBL/GenBank/DDBJ whole genome shotgun (WGS) entry which is preliminary data.</text>
</comment>
<feature type="non-terminal residue" evidence="1">
    <location>
        <position position="1"/>
    </location>
</feature>
<organism evidence="1 2">
    <name type="scientific">Cirrhinus mrigala</name>
    <name type="common">Mrigala</name>
    <dbReference type="NCBI Taxonomy" id="683832"/>
    <lineage>
        <taxon>Eukaryota</taxon>
        <taxon>Metazoa</taxon>
        <taxon>Chordata</taxon>
        <taxon>Craniata</taxon>
        <taxon>Vertebrata</taxon>
        <taxon>Euteleostomi</taxon>
        <taxon>Actinopterygii</taxon>
        <taxon>Neopterygii</taxon>
        <taxon>Teleostei</taxon>
        <taxon>Ostariophysi</taxon>
        <taxon>Cypriniformes</taxon>
        <taxon>Cyprinidae</taxon>
        <taxon>Labeoninae</taxon>
        <taxon>Labeonini</taxon>
        <taxon>Cirrhinus</taxon>
    </lineage>
</organism>
<keyword evidence="2" id="KW-1185">Reference proteome</keyword>
<protein>
    <submittedName>
        <fullName evidence="1">Uncharacterized protein</fullName>
    </submittedName>
</protein>
<proteinExistence type="predicted"/>
<dbReference type="AlphaFoldDB" id="A0ABD0NIN1"/>
<feature type="non-terminal residue" evidence="1">
    <location>
        <position position="52"/>
    </location>
</feature>
<accession>A0ABD0NIN1</accession>
<dbReference type="EMBL" id="JAMKFB020000021">
    <property type="protein sequence ID" value="KAL0161822.1"/>
    <property type="molecule type" value="Genomic_DNA"/>
</dbReference>
<dbReference type="Pfam" id="PF25764">
    <property type="entry name" value="KIF21A_4th"/>
    <property type="match status" value="1"/>
</dbReference>
<name>A0ABD0NIN1_CIRMR</name>